<dbReference type="OrthoDB" id="5577393at2759"/>
<feature type="region of interest" description="Disordered" evidence="2">
    <location>
        <begin position="471"/>
        <end position="499"/>
    </location>
</feature>
<sequence>MPKSYHSYRSEVHNRPVRPAFPTRPGIRVAGVEEVFYDTCILQLVERDEGAPPPKPSPGGGYTVTIPGLCPFHVIAEKQANGTTICGGIQSHVHEKAPSEIADNKVVTKGSLVLKIPLVTQPVPFSVLLSIPDLRRIAVYFHRDSALSKESSSTSDIVTERLTMHTLAKASSFKVNPACRRMLQWMAEEKLWKLDESSQFSIDSWSNVIGHENILLFSRGMRVPYPHNQKFRASSNIYRIAIGFWSQFQQQMWESFLESDIEECFLDASFRCDQDGFQLWTLLYERDGQTIPISYLLTTATTVKLVADWLSALIDQSQEPLPKKVIYINTLKAKLALEHVFPGWDVCFNKYYIDQELKSLVLRRKKKDLYDPHVVSAIQNIDENFTDAIRAVRNTPDLENEVDYILSQAESWNPTSYKQLERFNKSSGVVCRWRYFLWMALLSRPAARRIDPMIYFLVSILTPGVEQAVSAQKGGSQGSGNFSMDSLEQGGKSPEPGFDGMRMKPLGDSLICLIPKTHSGKYIVDRKFSVCYCSKFIQKGICKHLIYASTMEIHQPWLVKLLDDIPNA</sequence>
<proteinExistence type="predicted"/>
<evidence type="ECO:0000259" key="3">
    <source>
        <dbReference type="PROSITE" id="PS50966"/>
    </source>
</evidence>
<keyword evidence="1" id="KW-0479">Metal-binding</keyword>
<keyword evidence="1" id="KW-0863">Zinc-finger</keyword>
<keyword evidence="5" id="KW-1185">Reference proteome</keyword>
<evidence type="ECO:0000313" key="5">
    <source>
        <dbReference type="Proteomes" id="UP001140094"/>
    </source>
</evidence>
<evidence type="ECO:0000256" key="2">
    <source>
        <dbReference type="SAM" id="MobiDB-lite"/>
    </source>
</evidence>
<evidence type="ECO:0000313" key="4">
    <source>
        <dbReference type="EMBL" id="KAJ2803923.1"/>
    </source>
</evidence>
<feature type="domain" description="SWIM-type" evidence="3">
    <location>
        <begin position="522"/>
        <end position="553"/>
    </location>
</feature>
<comment type="caution">
    <text evidence="4">The sequence shown here is derived from an EMBL/GenBank/DDBJ whole genome shotgun (WGS) entry which is preliminary data.</text>
</comment>
<feature type="compositionally biased region" description="Polar residues" evidence="2">
    <location>
        <begin position="471"/>
        <end position="486"/>
    </location>
</feature>
<dbReference type="EMBL" id="JANBUO010000465">
    <property type="protein sequence ID" value="KAJ2803923.1"/>
    <property type="molecule type" value="Genomic_DNA"/>
</dbReference>
<keyword evidence="1" id="KW-0862">Zinc</keyword>
<evidence type="ECO:0000256" key="1">
    <source>
        <dbReference type="PROSITE-ProRule" id="PRU00325"/>
    </source>
</evidence>
<dbReference type="Proteomes" id="UP001140094">
    <property type="component" value="Unassembled WGS sequence"/>
</dbReference>
<name>A0A9W8HV07_9FUNG</name>
<dbReference type="InterPro" id="IPR007527">
    <property type="entry name" value="Znf_SWIM"/>
</dbReference>
<gene>
    <name evidence="4" type="ORF">H4R20_002701</name>
</gene>
<protein>
    <recommendedName>
        <fullName evidence="3">SWIM-type domain-containing protein</fullName>
    </recommendedName>
</protein>
<reference evidence="4" key="1">
    <citation type="submission" date="2022-07" db="EMBL/GenBank/DDBJ databases">
        <title>Phylogenomic reconstructions and comparative analyses of Kickxellomycotina fungi.</title>
        <authorList>
            <person name="Reynolds N.K."/>
            <person name="Stajich J.E."/>
            <person name="Barry K."/>
            <person name="Grigoriev I.V."/>
            <person name="Crous P."/>
            <person name="Smith M.E."/>
        </authorList>
    </citation>
    <scope>NUCLEOTIDE SEQUENCE</scope>
    <source>
        <strain evidence="4">NRRL 1565</strain>
    </source>
</reference>
<dbReference type="GO" id="GO:0008270">
    <property type="term" value="F:zinc ion binding"/>
    <property type="evidence" value="ECO:0007669"/>
    <property type="project" value="UniProtKB-KW"/>
</dbReference>
<dbReference type="PROSITE" id="PS50966">
    <property type="entry name" value="ZF_SWIM"/>
    <property type="match status" value="1"/>
</dbReference>
<organism evidence="4 5">
    <name type="scientific">Coemansia guatemalensis</name>
    <dbReference type="NCBI Taxonomy" id="2761395"/>
    <lineage>
        <taxon>Eukaryota</taxon>
        <taxon>Fungi</taxon>
        <taxon>Fungi incertae sedis</taxon>
        <taxon>Zoopagomycota</taxon>
        <taxon>Kickxellomycotina</taxon>
        <taxon>Kickxellomycetes</taxon>
        <taxon>Kickxellales</taxon>
        <taxon>Kickxellaceae</taxon>
        <taxon>Coemansia</taxon>
    </lineage>
</organism>
<accession>A0A9W8HV07</accession>
<dbReference type="AlphaFoldDB" id="A0A9W8HV07"/>